<dbReference type="SMART" id="SM00191">
    <property type="entry name" value="Int_alpha"/>
    <property type="match status" value="3"/>
</dbReference>
<keyword evidence="2" id="KW-0677">Repeat</keyword>
<dbReference type="InterPro" id="IPR014756">
    <property type="entry name" value="Ig_E-set"/>
</dbReference>
<dbReference type="Pfam" id="PF18962">
    <property type="entry name" value="Por_Secre_tail"/>
    <property type="match status" value="1"/>
</dbReference>
<keyword evidence="1" id="KW-0732">Signal</keyword>
<reference evidence="5 6" key="1">
    <citation type="submission" date="2021-03" db="EMBL/GenBank/DDBJ databases">
        <title>Assistant Professor.</title>
        <authorList>
            <person name="Huq M.A."/>
        </authorList>
    </citation>
    <scope>NUCLEOTIDE SEQUENCE [LARGE SCALE GENOMIC DNA]</scope>
    <source>
        <strain evidence="5 6">MAH-29</strain>
    </source>
</reference>
<dbReference type="PANTHER" id="PTHR46580">
    <property type="entry name" value="SENSOR KINASE-RELATED"/>
    <property type="match status" value="1"/>
</dbReference>
<evidence type="ECO:0000256" key="2">
    <source>
        <dbReference type="ARBA" id="ARBA00022737"/>
    </source>
</evidence>
<dbReference type="SUPFAM" id="SSF48726">
    <property type="entry name" value="Immunoglobulin"/>
    <property type="match status" value="1"/>
</dbReference>
<organism evidence="5 6">
    <name type="scientific">Niastella soli</name>
    <dbReference type="NCBI Taxonomy" id="2821487"/>
    <lineage>
        <taxon>Bacteria</taxon>
        <taxon>Pseudomonadati</taxon>
        <taxon>Bacteroidota</taxon>
        <taxon>Chitinophagia</taxon>
        <taxon>Chitinophagales</taxon>
        <taxon>Chitinophagaceae</taxon>
        <taxon>Niastella</taxon>
    </lineage>
</organism>
<dbReference type="Gene3D" id="2.60.40.10">
    <property type="entry name" value="Immunoglobulins"/>
    <property type="match status" value="5"/>
</dbReference>
<dbReference type="PANTHER" id="PTHR46580:SF4">
    <property type="entry name" value="ATP_GTP-BINDING PROTEIN"/>
    <property type="match status" value="1"/>
</dbReference>
<dbReference type="InterPro" id="IPR002909">
    <property type="entry name" value="IPT_dom"/>
</dbReference>
<gene>
    <name evidence="5" type="ORF">J7I42_34610</name>
</gene>
<keyword evidence="3" id="KW-0325">Glycoprotein</keyword>
<dbReference type="Proteomes" id="UP000677244">
    <property type="component" value="Unassembled WGS sequence"/>
</dbReference>
<evidence type="ECO:0000259" key="4">
    <source>
        <dbReference type="SMART" id="SM00429"/>
    </source>
</evidence>
<dbReference type="NCBIfam" id="TIGR04183">
    <property type="entry name" value="Por_Secre_tail"/>
    <property type="match status" value="1"/>
</dbReference>
<evidence type="ECO:0000256" key="3">
    <source>
        <dbReference type="ARBA" id="ARBA00023180"/>
    </source>
</evidence>
<dbReference type="InterPro" id="IPR036179">
    <property type="entry name" value="Ig-like_dom_sf"/>
</dbReference>
<keyword evidence="6" id="KW-1185">Reference proteome</keyword>
<feature type="domain" description="IPT/TIG" evidence="4">
    <location>
        <begin position="478"/>
        <end position="555"/>
    </location>
</feature>
<dbReference type="CDD" id="cd00603">
    <property type="entry name" value="IPT_PCSR"/>
    <property type="match status" value="2"/>
</dbReference>
<evidence type="ECO:0000256" key="1">
    <source>
        <dbReference type="ARBA" id="ARBA00022729"/>
    </source>
</evidence>
<name>A0ABS3Z5R2_9BACT</name>
<protein>
    <submittedName>
        <fullName evidence="5">VCBS repeat-containing protein</fullName>
    </submittedName>
</protein>
<feature type="domain" description="IPT/TIG" evidence="4">
    <location>
        <begin position="557"/>
        <end position="634"/>
    </location>
</feature>
<dbReference type="InterPro" id="IPR013517">
    <property type="entry name" value="FG-GAP"/>
</dbReference>
<proteinExistence type="predicted"/>
<accession>A0ABS3Z5R2</accession>
<dbReference type="Pfam" id="PF13517">
    <property type="entry name" value="FG-GAP_3"/>
    <property type="match status" value="6"/>
</dbReference>
<dbReference type="Gene3D" id="2.130.10.130">
    <property type="entry name" value="Integrin alpha, N-terminal"/>
    <property type="match status" value="4"/>
</dbReference>
<evidence type="ECO:0000313" key="5">
    <source>
        <dbReference type="EMBL" id="MBO9205474.1"/>
    </source>
</evidence>
<evidence type="ECO:0000313" key="6">
    <source>
        <dbReference type="Proteomes" id="UP000677244"/>
    </source>
</evidence>
<dbReference type="InterPro" id="IPR026444">
    <property type="entry name" value="Secre_tail"/>
</dbReference>
<dbReference type="EMBL" id="JAGHKO010000024">
    <property type="protein sequence ID" value="MBO9205474.1"/>
    <property type="molecule type" value="Genomic_DNA"/>
</dbReference>
<feature type="domain" description="IPT/TIG" evidence="4">
    <location>
        <begin position="639"/>
        <end position="720"/>
    </location>
</feature>
<dbReference type="InterPro" id="IPR013783">
    <property type="entry name" value="Ig-like_fold"/>
</dbReference>
<dbReference type="RefSeq" id="WP_209145072.1">
    <property type="nucleotide sequence ID" value="NZ_JAGHKO010000024.1"/>
</dbReference>
<dbReference type="SMART" id="SM00429">
    <property type="entry name" value="IPT"/>
    <property type="match status" value="4"/>
</dbReference>
<dbReference type="SUPFAM" id="SSF81296">
    <property type="entry name" value="E set domains"/>
    <property type="match status" value="4"/>
</dbReference>
<dbReference type="InterPro" id="IPR028994">
    <property type="entry name" value="Integrin_alpha_N"/>
</dbReference>
<dbReference type="Pfam" id="PF01833">
    <property type="entry name" value="TIG"/>
    <property type="match status" value="4"/>
</dbReference>
<dbReference type="CDD" id="cd00102">
    <property type="entry name" value="IPT"/>
    <property type="match status" value="2"/>
</dbReference>
<dbReference type="InterPro" id="IPR013519">
    <property type="entry name" value="Int_alpha_beta-p"/>
</dbReference>
<dbReference type="SUPFAM" id="SSF69318">
    <property type="entry name" value="Integrin alpha N-terminal domain"/>
    <property type="match status" value="3"/>
</dbReference>
<sequence length="1622" mass="166964">MAIIGKGLKLAFITLFLCFFGQQLLAQPAINSFSPLMGPVGTTLSINGANFNPVAANNVVFFGAVRATVTAATINTLTVIVPGGASYAPITVTTSGLTAYSSRPFTVTFPGGGAITSSSFDNKIDLGTEDSPYDIASGDLDGDGKPDIVVVNGGYPYSISVYRNTSSGGSLSFAPKIDYPTGIGPFSIAIGDIDGDGKPDVVVANEYSFTISVFRNTGTAGSISFDPGKDIPALNPSDIVIADLDKDGRSDLIVTNDVANSISLFKNTGAPGTLSFAPRIDYSTGSFPANASVGDIDGDQWPDIVVANEQSDHLSIFKNNGVAGSLSFNSITGPYTGTGSSKAILSDLDGDSKPDLGVTNHNVGEIAIFRNISSVGNIAFGTNANFKTTANPIGLGIADVDGDGKPDLAITSGEDSISVLRNASSTGVIVFEEKADVATGQAPYQVAIADLDGDHMPDLATVNQTDNTVSLIRNKVNGPNITSFTPVKAASGNAVTIQGTNFTGVTSVMFGGVSAQSFTIISSTTIQAVVGTGATGEVRVTAPSGTGTRKGFTYLYPPVITSFSPAIGSIGSEITITGSGFTDATAIKFGGVAAQSFMVLSDNTIKAVVGSGSSGNISVTTAVATATSPGFTYSALSLAPVITSFSPASGPVGTTVTITGNNLGNSPADNIVYFGATQATVLSASSTLLTVQVPAGASYQPITVTTNRLTASSAIPFTVTFAGGPAFTMGTFDLPVETRSNSLPWGACAADMDGDGKPDIMHGDWYGPYLRVLRNTSIKNDLSFASEKVIHIGEFPIGIATGDIDGDGKTDLAIAKTDNGSWGGGKVAVLKNTSTAGNVSFAPQIDYPVGPGTQSIVLADLDLDGRPEMIVGVSSADLISVFKNTSVGGNIAFAQNIDYASGDGPVDVSVADLDGDGKPEIISTNINAGTISVYQNRSTNGTISFASKVDYATGVNPASTTLGDFDGDGKWDIAVATSNNSVVVFRNTSAGNTVSLASKITVSTPSFPETIKCSDLNGDGKPELAAFCGRNPQCIAVFKNTGSPGSVSFAAGVNYPVALGTQDLVIADLDGDGKDDLAGGGTGAWISIWRNKIGAARTVPSGANPVTGVIVDKTTIDATVNTFNGYPYVQRHYDIEPALNAATATATVTLYFTQQEFDNFNASAGHGLNLPTDPNDISNKANLRIYQYHGNSTVYTPGSYSGAGMEINPDDTNIVWNSNAACWEVTCNVTGFSGFFVSSAGFNQVVTPTITVVGQSSFCGTGTALLTSSAPSNNQWYKDGVAINGATAQSLQTTTSGNYTATATANGITSASSNGIVITFTAIPAKPTINTDGVSLFSSSLSENQWYKEGVAISGAVSQAYVPAEPAYYTVRLITNGCAGPLSADFYFVPPPVISANGNTNFCPGETVILTSSVLKDNQWYKNGVEIKGATANNYQVTDAGLYKATATSNNVSSGPSNTIIVTLKPAPAKPVIKVNGALLESNAAAGNQWYQEGAIIPGATMKTYKPVKSANYSVVVTNNGCASVESDRQYFAITGIINIDNTHYIKLSPNPVSSQVVLNFNLAGTTTVNIQIVDLNGRVCGTYGNLSDGHALDLGGLANGVYLAKVLEPKGKTYTLKLLKQ</sequence>
<feature type="domain" description="IPT/TIG" evidence="4">
    <location>
        <begin position="27"/>
        <end position="108"/>
    </location>
</feature>
<comment type="caution">
    <text evidence="5">The sequence shown here is derived from an EMBL/GenBank/DDBJ whole genome shotgun (WGS) entry which is preliminary data.</text>
</comment>